<dbReference type="AlphaFoldDB" id="A0A918YM95"/>
<feature type="region of interest" description="Disordered" evidence="1">
    <location>
        <begin position="74"/>
        <end position="99"/>
    </location>
</feature>
<feature type="compositionally biased region" description="Gly residues" evidence="1">
    <location>
        <begin position="84"/>
        <end position="99"/>
    </location>
</feature>
<feature type="transmembrane region" description="Helical" evidence="2">
    <location>
        <begin position="45"/>
        <end position="68"/>
    </location>
</feature>
<gene>
    <name evidence="3" type="ORF">GCM10010339_57020</name>
</gene>
<comment type="caution">
    <text evidence="3">The sequence shown here is derived from an EMBL/GenBank/DDBJ whole genome shotgun (WGS) entry which is preliminary data.</text>
</comment>
<evidence type="ECO:0000256" key="1">
    <source>
        <dbReference type="SAM" id="MobiDB-lite"/>
    </source>
</evidence>
<name>A0A918YM95_9ACTN</name>
<keyword evidence="2" id="KW-0472">Membrane</keyword>
<keyword evidence="2" id="KW-0812">Transmembrane</keyword>
<sequence>MDGPMDRSLASVRPAPLLLLAAPAGAAAGLLFVQAGDGTAGGVLAGLTAAGGAVLAGLTAAGGAVPLFHQAIAPDTTPSRPAVPGGGAGAGAKGGGSRG</sequence>
<dbReference type="EMBL" id="BMVG01000016">
    <property type="protein sequence ID" value="GHE08467.1"/>
    <property type="molecule type" value="Genomic_DNA"/>
</dbReference>
<evidence type="ECO:0000313" key="3">
    <source>
        <dbReference type="EMBL" id="GHE08467.1"/>
    </source>
</evidence>
<protein>
    <submittedName>
        <fullName evidence="3">Uncharacterized protein</fullName>
    </submittedName>
</protein>
<dbReference type="Proteomes" id="UP000655443">
    <property type="component" value="Unassembled WGS sequence"/>
</dbReference>
<evidence type="ECO:0000256" key="2">
    <source>
        <dbReference type="SAM" id="Phobius"/>
    </source>
</evidence>
<reference evidence="3" key="1">
    <citation type="journal article" date="2014" name="Int. J. Syst. Evol. Microbiol.">
        <title>Complete genome sequence of Corynebacterium casei LMG S-19264T (=DSM 44701T), isolated from a smear-ripened cheese.</title>
        <authorList>
            <consortium name="US DOE Joint Genome Institute (JGI-PGF)"/>
            <person name="Walter F."/>
            <person name="Albersmeier A."/>
            <person name="Kalinowski J."/>
            <person name="Ruckert C."/>
        </authorList>
    </citation>
    <scope>NUCLEOTIDE SEQUENCE</scope>
    <source>
        <strain evidence="3">JCM 4714</strain>
    </source>
</reference>
<keyword evidence="2" id="KW-1133">Transmembrane helix</keyword>
<evidence type="ECO:0000313" key="4">
    <source>
        <dbReference type="Proteomes" id="UP000655443"/>
    </source>
</evidence>
<reference evidence="3" key="2">
    <citation type="submission" date="2020-09" db="EMBL/GenBank/DDBJ databases">
        <authorList>
            <person name="Sun Q."/>
            <person name="Ohkuma M."/>
        </authorList>
    </citation>
    <scope>NUCLEOTIDE SEQUENCE</scope>
    <source>
        <strain evidence="3">JCM 4714</strain>
    </source>
</reference>
<keyword evidence="4" id="KW-1185">Reference proteome</keyword>
<organism evidence="3 4">
    <name type="scientific">Streptomyces alanosinicus</name>
    <dbReference type="NCBI Taxonomy" id="68171"/>
    <lineage>
        <taxon>Bacteria</taxon>
        <taxon>Bacillati</taxon>
        <taxon>Actinomycetota</taxon>
        <taxon>Actinomycetes</taxon>
        <taxon>Kitasatosporales</taxon>
        <taxon>Streptomycetaceae</taxon>
        <taxon>Streptomyces</taxon>
    </lineage>
</organism>
<proteinExistence type="predicted"/>
<accession>A0A918YM95</accession>